<dbReference type="RefSeq" id="WP_176161383.1">
    <property type="nucleotide sequence ID" value="NZ_CP054929.1"/>
</dbReference>
<dbReference type="EMBL" id="CP054929">
    <property type="protein sequence ID" value="QKW49649.1"/>
    <property type="molecule type" value="Genomic_DNA"/>
</dbReference>
<reference evidence="1 2" key="1">
    <citation type="submission" date="2020-06" db="EMBL/GenBank/DDBJ databases">
        <title>Genome mining for natural products.</title>
        <authorList>
            <person name="Zhang B."/>
            <person name="Shi J."/>
            <person name="Ge H."/>
        </authorList>
    </citation>
    <scope>NUCLEOTIDE SEQUENCE [LARGE SCALE GENOMIC DNA]</scope>
    <source>
        <strain evidence="1 2">NA00687</strain>
    </source>
</reference>
<evidence type="ECO:0000313" key="1">
    <source>
        <dbReference type="EMBL" id="QKW49649.1"/>
    </source>
</evidence>
<dbReference type="Proteomes" id="UP000509303">
    <property type="component" value="Chromosome"/>
</dbReference>
<protein>
    <submittedName>
        <fullName evidence="1">Uncharacterized protein</fullName>
    </submittedName>
</protein>
<dbReference type="AlphaFoldDB" id="A0A7H8N5L6"/>
<name>A0A7H8N5L6_9ACTN</name>
<gene>
    <name evidence="1" type="ORF">HUT08_08885</name>
</gene>
<organism evidence="1 2">
    <name type="scientific">Streptomyces buecherae</name>
    <dbReference type="NCBI Taxonomy" id="2763006"/>
    <lineage>
        <taxon>Bacteria</taxon>
        <taxon>Bacillati</taxon>
        <taxon>Actinomycetota</taxon>
        <taxon>Actinomycetes</taxon>
        <taxon>Kitasatosporales</taxon>
        <taxon>Streptomycetaceae</taxon>
        <taxon>Streptomyces</taxon>
    </lineage>
</organism>
<sequence>MDLATALAMSKAERQSHIARIERGRERGRALIQNARPGPYADGLLAAHEYDLAVVTALRLIDAVGVSGPDAAAAAWPAPPPRPAYLTAT</sequence>
<evidence type="ECO:0000313" key="2">
    <source>
        <dbReference type="Proteomes" id="UP000509303"/>
    </source>
</evidence>
<proteinExistence type="predicted"/>
<keyword evidence="2" id="KW-1185">Reference proteome</keyword>
<accession>A0A7H8N5L6</accession>